<name>A0A0E9Y0G3_ANGAN</name>
<proteinExistence type="predicted"/>
<sequence length="17" mass="1977">MLECDFSCTRARSTPFL</sequence>
<dbReference type="AlphaFoldDB" id="A0A0E9Y0G3"/>
<reference evidence="1" key="2">
    <citation type="journal article" date="2015" name="Fish Shellfish Immunol.">
        <title>Early steps in the European eel (Anguilla anguilla)-Vibrio vulnificus interaction in the gills: Role of the RtxA13 toxin.</title>
        <authorList>
            <person name="Callol A."/>
            <person name="Pajuelo D."/>
            <person name="Ebbesson L."/>
            <person name="Teles M."/>
            <person name="MacKenzie S."/>
            <person name="Amaro C."/>
        </authorList>
    </citation>
    <scope>NUCLEOTIDE SEQUENCE</scope>
</reference>
<dbReference type="EMBL" id="GBXM01000208">
    <property type="protein sequence ID" value="JAI08370.1"/>
    <property type="molecule type" value="Transcribed_RNA"/>
</dbReference>
<organism evidence="1">
    <name type="scientific">Anguilla anguilla</name>
    <name type="common">European freshwater eel</name>
    <name type="synonym">Muraena anguilla</name>
    <dbReference type="NCBI Taxonomy" id="7936"/>
    <lineage>
        <taxon>Eukaryota</taxon>
        <taxon>Metazoa</taxon>
        <taxon>Chordata</taxon>
        <taxon>Craniata</taxon>
        <taxon>Vertebrata</taxon>
        <taxon>Euteleostomi</taxon>
        <taxon>Actinopterygii</taxon>
        <taxon>Neopterygii</taxon>
        <taxon>Teleostei</taxon>
        <taxon>Anguilliformes</taxon>
        <taxon>Anguillidae</taxon>
        <taxon>Anguilla</taxon>
    </lineage>
</organism>
<evidence type="ECO:0000313" key="1">
    <source>
        <dbReference type="EMBL" id="JAI08370.1"/>
    </source>
</evidence>
<protein>
    <submittedName>
        <fullName evidence="1">Uncharacterized protein</fullName>
    </submittedName>
</protein>
<accession>A0A0E9Y0G3</accession>
<reference evidence="1" key="1">
    <citation type="submission" date="2014-11" db="EMBL/GenBank/DDBJ databases">
        <authorList>
            <person name="Amaro Gonzalez C."/>
        </authorList>
    </citation>
    <scope>NUCLEOTIDE SEQUENCE</scope>
</reference>